<dbReference type="InterPro" id="IPR001283">
    <property type="entry name" value="CRISP-related"/>
</dbReference>
<dbReference type="InParanoid" id="A0A3B1IMK8"/>
<name>A0A3B1IMK8_ASTMX</name>
<evidence type="ECO:0000256" key="2">
    <source>
        <dbReference type="ARBA" id="ARBA00023157"/>
    </source>
</evidence>
<accession>A0A3B1IMK8</accession>
<proteinExistence type="inferred from homology"/>
<dbReference type="PROSITE" id="PS51670">
    <property type="entry name" value="SHKT"/>
    <property type="match status" value="1"/>
</dbReference>
<reference evidence="7" key="1">
    <citation type="submission" date="2013-03" db="EMBL/GenBank/DDBJ databases">
        <authorList>
            <person name="Jeffery W."/>
            <person name="Warren W."/>
            <person name="Wilson R.K."/>
        </authorList>
    </citation>
    <scope>NUCLEOTIDE SEQUENCE</scope>
    <source>
        <strain evidence="7">female</strain>
    </source>
</reference>
<reference evidence="6" key="3">
    <citation type="submission" date="2025-08" db="UniProtKB">
        <authorList>
            <consortium name="Ensembl"/>
        </authorList>
    </citation>
    <scope>IDENTIFICATION</scope>
</reference>
<evidence type="ECO:0000313" key="7">
    <source>
        <dbReference type="Proteomes" id="UP000018467"/>
    </source>
</evidence>
<keyword evidence="7" id="KW-1185">Reference proteome</keyword>
<comment type="caution">
    <text evidence="3">Lacks conserved residue(s) required for the propagation of feature annotation.</text>
</comment>
<dbReference type="InterPro" id="IPR035940">
    <property type="entry name" value="CAP_sf"/>
</dbReference>
<protein>
    <recommendedName>
        <fullName evidence="5">ShKT domain-containing protein</fullName>
    </recommendedName>
</protein>
<dbReference type="InterPro" id="IPR013871">
    <property type="entry name" value="Cysteine_rich_secretory"/>
</dbReference>
<dbReference type="Bgee" id="ENSAMXG00000031919">
    <property type="expression patterns" value="Expressed in pharyngeal gill and 11 other cell types or tissues"/>
</dbReference>
<dbReference type="SUPFAM" id="SSF57546">
    <property type="entry name" value="Crisp domain-like"/>
    <property type="match status" value="1"/>
</dbReference>
<organism evidence="6 7">
    <name type="scientific">Astyanax mexicanus</name>
    <name type="common">Blind cave fish</name>
    <name type="synonym">Astyanax fasciatus mexicanus</name>
    <dbReference type="NCBI Taxonomy" id="7994"/>
    <lineage>
        <taxon>Eukaryota</taxon>
        <taxon>Metazoa</taxon>
        <taxon>Chordata</taxon>
        <taxon>Craniata</taxon>
        <taxon>Vertebrata</taxon>
        <taxon>Euteleostomi</taxon>
        <taxon>Actinopterygii</taxon>
        <taxon>Neopterygii</taxon>
        <taxon>Teleostei</taxon>
        <taxon>Ostariophysi</taxon>
        <taxon>Characiformes</taxon>
        <taxon>Characoidei</taxon>
        <taxon>Acestrorhamphidae</taxon>
        <taxon>Acestrorhamphinae</taxon>
        <taxon>Astyanax</taxon>
    </lineage>
</organism>
<dbReference type="InterPro" id="IPR014044">
    <property type="entry name" value="CAP_dom"/>
</dbReference>
<comment type="similarity">
    <text evidence="1">Belongs to the CRISP family.</text>
</comment>
<feature type="disulfide bond" evidence="3">
    <location>
        <begin position="214"/>
        <end position="232"/>
    </location>
</feature>
<evidence type="ECO:0000256" key="4">
    <source>
        <dbReference type="SAM" id="SignalP"/>
    </source>
</evidence>
<evidence type="ECO:0000256" key="1">
    <source>
        <dbReference type="ARBA" id="ARBA00009923"/>
    </source>
</evidence>
<dbReference type="InterPro" id="IPR042076">
    <property type="entry name" value="Crisp-like_dom"/>
</dbReference>
<feature type="chain" id="PRO_5017315868" description="ShKT domain-containing protein" evidence="4">
    <location>
        <begin position="24"/>
        <end position="247"/>
    </location>
</feature>
<dbReference type="InterPro" id="IPR018244">
    <property type="entry name" value="Allrgn_V5/Tpx1_CS"/>
</dbReference>
<feature type="domain" description="ShKT" evidence="5">
    <location>
        <begin position="205"/>
        <end position="238"/>
    </location>
</feature>
<evidence type="ECO:0000313" key="6">
    <source>
        <dbReference type="Ensembl" id="ENSAMXP00000030474.1"/>
    </source>
</evidence>
<reference evidence="6" key="4">
    <citation type="submission" date="2025-09" db="UniProtKB">
        <authorList>
            <consortium name="Ensembl"/>
        </authorList>
    </citation>
    <scope>IDENTIFICATION</scope>
</reference>
<reference evidence="7" key="2">
    <citation type="journal article" date="2014" name="Nat. Commun.">
        <title>The cavefish genome reveals candidate genes for eye loss.</title>
        <authorList>
            <person name="McGaugh S.E."/>
            <person name="Gross J.B."/>
            <person name="Aken B."/>
            <person name="Blin M."/>
            <person name="Borowsky R."/>
            <person name="Chalopin D."/>
            <person name="Hinaux H."/>
            <person name="Jeffery W.R."/>
            <person name="Keene A."/>
            <person name="Ma L."/>
            <person name="Minx P."/>
            <person name="Murphy D."/>
            <person name="O'Quin K.E."/>
            <person name="Retaux S."/>
            <person name="Rohner N."/>
            <person name="Searle S.M."/>
            <person name="Stahl B.A."/>
            <person name="Tabin C."/>
            <person name="Volff J.N."/>
            <person name="Yoshizawa M."/>
            <person name="Warren W.C."/>
        </authorList>
    </citation>
    <scope>NUCLEOTIDE SEQUENCE [LARGE SCALE GENOMIC DNA]</scope>
    <source>
        <strain evidence="7">female</strain>
    </source>
</reference>
<dbReference type="Gene3D" id="3.40.33.10">
    <property type="entry name" value="CAP"/>
    <property type="match status" value="1"/>
</dbReference>
<dbReference type="InterPro" id="IPR003582">
    <property type="entry name" value="ShKT_dom"/>
</dbReference>
<dbReference type="PROSITE" id="PS01010">
    <property type="entry name" value="CRISP_2"/>
    <property type="match status" value="1"/>
</dbReference>
<feature type="signal peptide" evidence="4">
    <location>
        <begin position="1"/>
        <end position="23"/>
    </location>
</feature>
<dbReference type="Pfam" id="PF08562">
    <property type="entry name" value="Crisp"/>
    <property type="match status" value="1"/>
</dbReference>
<evidence type="ECO:0000259" key="5">
    <source>
        <dbReference type="PROSITE" id="PS51670"/>
    </source>
</evidence>
<dbReference type="AlphaFoldDB" id="A0A3B1IMK8"/>
<dbReference type="GeneTree" id="ENSGT00940000156439"/>
<dbReference type="PROSITE" id="PS01009">
    <property type="entry name" value="CRISP_1"/>
    <property type="match status" value="1"/>
</dbReference>
<dbReference type="GO" id="GO:0005576">
    <property type="term" value="C:extracellular region"/>
    <property type="evidence" value="ECO:0007669"/>
    <property type="project" value="InterPro"/>
</dbReference>
<dbReference type="FunFam" id="1.10.10.740:FF:000001">
    <property type="entry name" value="Cysteine-rich secretory protein 2"/>
    <property type="match status" value="1"/>
</dbReference>
<dbReference type="Gene3D" id="1.10.10.740">
    <property type="entry name" value="Crisp domain"/>
    <property type="match status" value="1"/>
</dbReference>
<feature type="disulfide bond" evidence="3">
    <location>
        <begin position="223"/>
        <end position="236"/>
    </location>
</feature>
<evidence type="ECO:0000256" key="3">
    <source>
        <dbReference type="PROSITE-ProRule" id="PRU01005"/>
    </source>
</evidence>
<dbReference type="Proteomes" id="UP000018467">
    <property type="component" value="Unassembled WGS sequence"/>
</dbReference>
<dbReference type="SUPFAM" id="SSF55797">
    <property type="entry name" value="PR-1-like"/>
    <property type="match status" value="1"/>
</dbReference>
<dbReference type="PANTHER" id="PTHR10334">
    <property type="entry name" value="CYSTEINE-RICH SECRETORY PROTEIN-RELATED"/>
    <property type="match status" value="1"/>
</dbReference>
<keyword evidence="4" id="KW-0732">Signal</keyword>
<dbReference type="Pfam" id="PF00188">
    <property type="entry name" value="CAP"/>
    <property type="match status" value="1"/>
</dbReference>
<sequence>MFVWSVCLLALMQVCMLAPATLAQVSSSCSVPADICTDVTSVQDEIVNLHNVFRRGVSPSATNMLKMNWSREAAVSAQNWANTCSMVHGDPSTRMLGTYQMGENLFKSTGMVKWTSVVTAWHNEVANYVYPTGSANTQPIGHYTQVVWYSSYSVGCGAAKCGSNYFYVCHYYRAGNFKGVAPYTQGQSCAACPGACDDKLCTNPCPHVNKYSNCASLVAALKCTYPRMTDWCPASCLCSGKIIPVGK</sequence>
<dbReference type="STRING" id="7994.ENSAMXP00000030474"/>
<dbReference type="PRINTS" id="PR00837">
    <property type="entry name" value="V5TPXLIKE"/>
</dbReference>
<keyword evidence="2 3" id="KW-1015">Disulfide bond</keyword>
<dbReference type="Ensembl" id="ENSAMXT00000032496.1">
    <property type="protein sequence ID" value="ENSAMXP00000030474.1"/>
    <property type="gene ID" value="ENSAMXG00000031919.1"/>
</dbReference>
<dbReference type="FunFam" id="3.40.33.10:FF:000005">
    <property type="entry name" value="Cysteine-rich secretory protein 2"/>
    <property type="match status" value="1"/>
</dbReference>
<dbReference type="SMART" id="SM00198">
    <property type="entry name" value="SCP"/>
    <property type="match status" value="1"/>
</dbReference>